<protein>
    <submittedName>
        <fullName evidence="4">Glycerol dehydrogenase</fullName>
    </submittedName>
</protein>
<dbReference type="Proteomes" id="UP000642571">
    <property type="component" value="Unassembled WGS sequence"/>
</dbReference>
<dbReference type="Pfam" id="PF00465">
    <property type="entry name" value="Fe-ADH"/>
    <property type="match status" value="1"/>
</dbReference>
<dbReference type="Gene3D" id="1.20.1090.10">
    <property type="entry name" value="Dehydroquinate synthase-like - alpha domain"/>
    <property type="match status" value="1"/>
</dbReference>
<evidence type="ECO:0000256" key="1">
    <source>
        <dbReference type="ARBA" id="ARBA00022723"/>
    </source>
</evidence>
<dbReference type="Gene3D" id="3.40.50.1970">
    <property type="match status" value="1"/>
</dbReference>
<dbReference type="EMBL" id="BMIN01000009">
    <property type="protein sequence ID" value="GGD14688.1"/>
    <property type="molecule type" value="Genomic_DNA"/>
</dbReference>
<gene>
    <name evidence="4" type="ORF">GCM10011389_22910</name>
</gene>
<dbReference type="InterPro" id="IPR016205">
    <property type="entry name" value="Glycerol_DH"/>
</dbReference>
<dbReference type="PIRSF" id="PIRSF000112">
    <property type="entry name" value="Glycerol_dehydrogenase"/>
    <property type="match status" value="1"/>
</dbReference>
<keyword evidence="1" id="KW-0479">Metal-binding</keyword>
<dbReference type="CDD" id="cd08172">
    <property type="entry name" value="GlyDH-like"/>
    <property type="match status" value="1"/>
</dbReference>
<feature type="domain" description="Alcohol dehydrogenase iron-type/glycerol dehydrogenase GldA" evidence="3">
    <location>
        <begin position="12"/>
        <end position="150"/>
    </location>
</feature>
<proteinExistence type="predicted"/>
<dbReference type="RefSeq" id="WP_188653860.1">
    <property type="nucleotide sequence ID" value="NZ_BMIN01000009.1"/>
</dbReference>
<dbReference type="PANTHER" id="PTHR43616:SF3">
    <property type="entry name" value="HYDROXYCARBOXYLATE DEHYDROGENASE A"/>
    <property type="match status" value="1"/>
</dbReference>
<accession>A0ABQ1Q5X9</accession>
<dbReference type="SUPFAM" id="SSF56796">
    <property type="entry name" value="Dehydroquinate synthase-like"/>
    <property type="match status" value="1"/>
</dbReference>
<reference evidence="5" key="1">
    <citation type="journal article" date="2019" name="Int. J. Syst. Evol. Microbiol.">
        <title>The Global Catalogue of Microorganisms (GCM) 10K type strain sequencing project: providing services to taxonomists for standard genome sequencing and annotation.</title>
        <authorList>
            <consortium name="The Broad Institute Genomics Platform"/>
            <consortium name="The Broad Institute Genome Sequencing Center for Infectious Disease"/>
            <person name="Wu L."/>
            <person name="Ma J."/>
        </authorList>
    </citation>
    <scope>NUCLEOTIDE SEQUENCE [LARGE SCALE GENOMIC DNA]</scope>
    <source>
        <strain evidence="5">CGMCC 1.15353</strain>
    </source>
</reference>
<organism evidence="4 5">
    <name type="scientific">Pontibacillus salipaludis</name>
    <dbReference type="NCBI Taxonomy" id="1697394"/>
    <lineage>
        <taxon>Bacteria</taxon>
        <taxon>Bacillati</taxon>
        <taxon>Bacillota</taxon>
        <taxon>Bacilli</taxon>
        <taxon>Bacillales</taxon>
        <taxon>Bacillaceae</taxon>
        <taxon>Pontibacillus</taxon>
    </lineage>
</organism>
<keyword evidence="5" id="KW-1185">Reference proteome</keyword>
<keyword evidence="2" id="KW-0560">Oxidoreductase</keyword>
<dbReference type="PANTHER" id="PTHR43616">
    <property type="entry name" value="GLYCEROL DEHYDROGENASE"/>
    <property type="match status" value="1"/>
</dbReference>
<sequence>MTKSDEVVRSGPNQYICEDGIFKDLATFTETFQTPVVVTGYKSFEAFQDYAPLPPKVKVYQHDGYCSDEAIRSISEFASDSDVIIGIGGGVVLDTAKSVADHLGVEVITLPTVAGTCAAATPLSVMYDDTGAFVRVDYHTRTIHVALVDPTFLLSSPMEYAKSGISDSLAKWYEAEPIIHNDQHADLSIMVKVALDHASYIKDILLDESRAAIESMESSTMSPSFKNVVEAIIPLSGTVGGYGGKYGRTAGAHAIHNGLSFIDETHTVLHGHKVAYGILVQLVLEGKLDEVKNLLPFYHDLGFPSSLEGLNIVDSKDQAMKTVAAHAVKPDETLQLISSFTESDVVEAMKDLENALVKR</sequence>
<name>A0ABQ1Q5X9_9BACI</name>
<dbReference type="InterPro" id="IPR001670">
    <property type="entry name" value="ADH_Fe/GldA"/>
</dbReference>
<evidence type="ECO:0000313" key="4">
    <source>
        <dbReference type="EMBL" id="GGD14688.1"/>
    </source>
</evidence>
<evidence type="ECO:0000313" key="5">
    <source>
        <dbReference type="Proteomes" id="UP000642571"/>
    </source>
</evidence>
<evidence type="ECO:0000259" key="3">
    <source>
        <dbReference type="Pfam" id="PF00465"/>
    </source>
</evidence>
<evidence type="ECO:0000256" key="2">
    <source>
        <dbReference type="ARBA" id="ARBA00023002"/>
    </source>
</evidence>
<comment type="caution">
    <text evidence="4">The sequence shown here is derived from an EMBL/GenBank/DDBJ whole genome shotgun (WGS) entry which is preliminary data.</text>
</comment>